<proteinExistence type="predicted"/>
<protein>
    <submittedName>
        <fullName evidence="1">Uncharacterized protein</fullName>
    </submittedName>
</protein>
<organism evidence="1">
    <name type="scientific">marine sediment metagenome</name>
    <dbReference type="NCBI Taxonomy" id="412755"/>
    <lineage>
        <taxon>unclassified sequences</taxon>
        <taxon>metagenomes</taxon>
        <taxon>ecological metagenomes</taxon>
    </lineage>
</organism>
<sequence>MPVKIPTLREVLTEYCEKRNIPKRRQVYATMMGKCYVVSVLMAKMIGNGARAVYGKYHGSNVERPNILFHRHGWVEYKGTIFDPTRWVFEDKKPHMWSGPADSDEYDEGSWKMLEDPIFKIEQPKRENEKLIFLDWETPWLPLFLSELFDDSRICTHMTPMELHYVAHISPKHLDGHSIEVYERMRELKLGAMIPMDSQLYADSLRKAAKKSPRRKK</sequence>
<dbReference type="EMBL" id="LAZR01000213">
    <property type="protein sequence ID" value="KKN81543.1"/>
    <property type="molecule type" value="Genomic_DNA"/>
</dbReference>
<gene>
    <name evidence="1" type="ORF">LCGC14_0318020</name>
</gene>
<reference evidence="1" key="1">
    <citation type="journal article" date="2015" name="Nature">
        <title>Complex archaea that bridge the gap between prokaryotes and eukaryotes.</title>
        <authorList>
            <person name="Spang A."/>
            <person name="Saw J.H."/>
            <person name="Jorgensen S.L."/>
            <person name="Zaremba-Niedzwiedzka K."/>
            <person name="Martijn J."/>
            <person name="Lind A.E."/>
            <person name="van Eijk R."/>
            <person name="Schleper C."/>
            <person name="Guy L."/>
            <person name="Ettema T.J."/>
        </authorList>
    </citation>
    <scope>NUCLEOTIDE SEQUENCE</scope>
</reference>
<comment type="caution">
    <text evidence="1">The sequence shown here is derived from an EMBL/GenBank/DDBJ whole genome shotgun (WGS) entry which is preliminary data.</text>
</comment>
<evidence type="ECO:0000313" key="1">
    <source>
        <dbReference type="EMBL" id="KKN81543.1"/>
    </source>
</evidence>
<accession>A0A0F9WRZ1</accession>
<dbReference type="AlphaFoldDB" id="A0A0F9WRZ1"/>
<name>A0A0F9WRZ1_9ZZZZ</name>